<dbReference type="InterPro" id="IPR027417">
    <property type="entry name" value="P-loop_NTPase"/>
</dbReference>
<dbReference type="Pfam" id="PF00005">
    <property type="entry name" value="ABC_tran"/>
    <property type="match status" value="1"/>
</dbReference>
<dbReference type="InterPro" id="IPR003439">
    <property type="entry name" value="ABC_transporter-like_ATP-bd"/>
</dbReference>
<evidence type="ECO:0000256" key="1">
    <source>
        <dbReference type="ARBA" id="ARBA00022741"/>
    </source>
</evidence>
<protein>
    <submittedName>
        <fullName evidence="4">Phosphonate transport system ATP-binding protein</fullName>
    </submittedName>
</protein>
<dbReference type="InterPro" id="IPR003593">
    <property type="entry name" value="AAA+_ATPase"/>
</dbReference>
<dbReference type="PANTHER" id="PTHR24220">
    <property type="entry name" value="IMPORT ATP-BINDING PROTEIN"/>
    <property type="match status" value="1"/>
</dbReference>
<dbReference type="PROSITE" id="PS50893">
    <property type="entry name" value="ABC_TRANSPORTER_2"/>
    <property type="match status" value="1"/>
</dbReference>
<dbReference type="SMART" id="SM00382">
    <property type="entry name" value="AAA"/>
    <property type="match status" value="1"/>
</dbReference>
<accession>A0ABU1UTV9</accession>
<dbReference type="InterPro" id="IPR015854">
    <property type="entry name" value="ABC_transpr_LolD-like"/>
</dbReference>
<sequence>MNPHILPSSQPVSGQAPVLELKAVSRYWGKRAAINNLNLTIKPGETVALIGPSGGGKSTLIRLLAGVLKPTQGRVLVAGKDLAKMSAAELRYHRAHSRIIEQTHLLVPQLSVHQNVVAGKLPLWPWHKVMASALWPVEKKPVHALLESLSIGEHQWRPASDLSGGQMQRVAIARALISAPTTLLADEPTASLDPATARAVTEIILNQAKERGVTLVFCTHWLDAIMHRCDRIIGLREGTLVLDAKPSEVTQDALNLLYQGSEELHEGNNERI</sequence>
<keyword evidence="5" id="KW-1185">Reference proteome</keyword>
<organism evidence="4 5">
    <name type="scientific">Cellvibrio fibrivorans</name>
    <dbReference type="NCBI Taxonomy" id="126350"/>
    <lineage>
        <taxon>Bacteria</taxon>
        <taxon>Pseudomonadati</taxon>
        <taxon>Pseudomonadota</taxon>
        <taxon>Gammaproteobacteria</taxon>
        <taxon>Cellvibrionales</taxon>
        <taxon>Cellvibrionaceae</taxon>
        <taxon>Cellvibrio</taxon>
    </lineage>
</organism>
<keyword evidence="2 4" id="KW-0067">ATP-binding</keyword>
<evidence type="ECO:0000313" key="4">
    <source>
        <dbReference type="EMBL" id="MDR7088620.1"/>
    </source>
</evidence>
<evidence type="ECO:0000256" key="2">
    <source>
        <dbReference type="ARBA" id="ARBA00022840"/>
    </source>
</evidence>
<dbReference type="InterPro" id="IPR017871">
    <property type="entry name" value="ABC_transporter-like_CS"/>
</dbReference>
<dbReference type="SUPFAM" id="SSF52540">
    <property type="entry name" value="P-loop containing nucleoside triphosphate hydrolases"/>
    <property type="match status" value="1"/>
</dbReference>
<dbReference type="RefSeq" id="WP_310068485.1">
    <property type="nucleotide sequence ID" value="NZ_JAVDVX010000001.1"/>
</dbReference>
<evidence type="ECO:0000259" key="3">
    <source>
        <dbReference type="PROSITE" id="PS50893"/>
    </source>
</evidence>
<evidence type="ECO:0000313" key="5">
    <source>
        <dbReference type="Proteomes" id="UP001253595"/>
    </source>
</evidence>
<dbReference type="EMBL" id="JAVDVX010000001">
    <property type="protein sequence ID" value="MDR7088620.1"/>
    <property type="molecule type" value="Genomic_DNA"/>
</dbReference>
<dbReference type="GO" id="GO:0005524">
    <property type="term" value="F:ATP binding"/>
    <property type="evidence" value="ECO:0007669"/>
    <property type="project" value="UniProtKB-KW"/>
</dbReference>
<keyword evidence="1" id="KW-0547">Nucleotide-binding</keyword>
<gene>
    <name evidence="4" type="ORF">J2X05_000623</name>
</gene>
<dbReference type="Proteomes" id="UP001253595">
    <property type="component" value="Unassembled WGS sequence"/>
</dbReference>
<comment type="caution">
    <text evidence="4">The sequence shown here is derived from an EMBL/GenBank/DDBJ whole genome shotgun (WGS) entry which is preliminary data.</text>
</comment>
<dbReference type="PROSITE" id="PS00211">
    <property type="entry name" value="ABC_TRANSPORTER_1"/>
    <property type="match status" value="1"/>
</dbReference>
<dbReference type="Gene3D" id="3.40.50.300">
    <property type="entry name" value="P-loop containing nucleotide triphosphate hydrolases"/>
    <property type="match status" value="1"/>
</dbReference>
<feature type="domain" description="ABC transporter" evidence="3">
    <location>
        <begin position="19"/>
        <end position="262"/>
    </location>
</feature>
<proteinExistence type="predicted"/>
<reference evidence="4 5" key="1">
    <citation type="submission" date="2023-07" db="EMBL/GenBank/DDBJ databases">
        <title>Sorghum-associated microbial communities from plants grown in Nebraska, USA.</title>
        <authorList>
            <person name="Schachtman D."/>
        </authorList>
    </citation>
    <scope>NUCLEOTIDE SEQUENCE [LARGE SCALE GENOMIC DNA]</scope>
    <source>
        <strain evidence="4 5">BE190</strain>
    </source>
</reference>
<name>A0ABU1UTV9_9GAMM</name>